<feature type="signal peptide" evidence="1">
    <location>
        <begin position="1"/>
        <end position="28"/>
    </location>
</feature>
<sequence length="393" mass="42060">MQLRQLWKSIRYLCATSILAGAALPVLAQVEAGGAPPAVKGWRMETVTDALPRAWGMAWLPDGRMLVTGKEGSLHLVAGKQVTQVPIEELPKLMDSGQGGLLDIAVHPADKGPANVRVYMTMAHGTSSENRTILVQGIFDGKKVSGVKTLFQASPAKSGGQHFGSRIAWLPDGTLLMSIGDGGNPPQRVGGMLARDQAQNLGSHNGSILRLTLEGKAAPGNPLAAKAGALPEIWSYGHRNVQGLAVDPEGRVWASEHGPRGGDEINRIEGGKNYGWPLQSFGLDYSSREPIGKHSVPGMVDPLVAWSPSPAPSGLAWYTGNAFPQWRGSLFSGSLAGEDLRRIAFDKDGKVVRQEKLDIGARVRDVRQGPDGQLYVLTDEDKSRLLRIVPDKS</sequence>
<organism evidence="3 4">
    <name type="scientific">Massilia haematophila</name>
    <dbReference type="NCBI Taxonomy" id="457923"/>
    <lineage>
        <taxon>Bacteria</taxon>
        <taxon>Pseudomonadati</taxon>
        <taxon>Pseudomonadota</taxon>
        <taxon>Betaproteobacteria</taxon>
        <taxon>Burkholderiales</taxon>
        <taxon>Oxalobacteraceae</taxon>
        <taxon>Telluria group</taxon>
        <taxon>Massilia</taxon>
    </lineage>
</organism>
<keyword evidence="3" id="KW-0560">Oxidoreductase</keyword>
<dbReference type="RefSeq" id="WP_379737192.1">
    <property type="nucleotide sequence ID" value="NZ_JBHRVV010000001.1"/>
</dbReference>
<evidence type="ECO:0000256" key="1">
    <source>
        <dbReference type="SAM" id="SignalP"/>
    </source>
</evidence>
<reference evidence="4" key="1">
    <citation type="journal article" date="2019" name="Int. J. Syst. Evol. Microbiol.">
        <title>The Global Catalogue of Microorganisms (GCM) 10K type strain sequencing project: providing services to taxonomists for standard genome sequencing and annotation.</title>
        <authorList>
            <consortium name="The Broad Institute Genomics Platform"/>
            <consortium name="The Broad Institute Genome Sequencing Center for Infectious Disease"/>
            <person name="Wu L."/>
            <person name="Ma J."/>
        </authorList>
    </citation>
    <scope>NUCLEOTIDE SEQUENCE [LARGE SCALE GENOMIC DNA]</scope>
    <source>
        <strain evidence="4">CCM 7480</strain>
    </source>
</reference>
<dbReference type="PANTHER" id="PTHR19328">
    <property type="entry name" value="HEDGEHOG-INTERACTING PROTEIN"/>
    <property type="match status" value="1"/>
</dbReference>
<protein>
    <submittedName>
        <fullName evidence="3">PQQ-dependent sugar dehydrogenase</fullName>
        <ecNumber evidence="3">1.1.5.-</ecNumber>
    </submittedName>
</protein>
<gene>
    <name evidence="3" type="ORF">ACFOPH_21585</name>
</gene>
<feature type="domain" description="Glucose/Sorbosone dehydrogenase" evidence="2">
    <location>
        <begin position="53"/>
        <end position="387"/>
    </location>
</feature>
<dbReference type="InterPro" id="IPR012938">
    <property type="entry name" value="Glc/Sorbosone_DH"/>
</dbReference>
<evidence type="ECO:0000313" key="4">
    <source>
        <dbReference type="Proteomes" id="UP001595665"/>
    </source>
</evidence>
<dbReference type="Pfam" id="PF07995">
    <property type="entry name" value="GSDH"/>
    <property type="match status" value="1"/>
</dbReference>
<accession>A0ABV7PS82</accession>
<feature type="chain" id="PRO_5046752102" evidence="1">
    <location>
        <begin position="29"/>
        <end position="393"/>
    </location>
</feature>
<dbReference type="InterPro" id="IPR011041">
    <property type="entry name" value="Quinoprot_gluc/sorb_DH_b-prop"/>
</dbReference>
<dbReference type="EMBL" id="JBHRVV010000001">
    <property type="protein sequence ID" value="MFC3460814.1"/>
    <property type="molecule type" value="Genomic_DNA"/>
</dbReference>
<keyword evidence="1" id="KW-0732">Signal</keyword>
<dbReference type="SUPFAM" id="SSF50952">
    <property type="entry name" value="Soluble quinoprotein glucose dehydrogenase"/>
    <property type="match status" value="1"/>
</dbReference>
<proteinExistence type="predicted"/>
<evidence type="ECO:0000259" key="2">
    <source>
        <dbReference type="Pfam" id="PF07995"/>
    </source>
</evidence>
<dbReference type="InterPro" id="IPR011042">
    <property type="entry name" value="6-blade_b-propeller_TolB-like"/>
</dbReference>
<evidence type="ECO:0000313" key="3">
    <source>
        <dbReference type="EMBL" id="MFC3460814.1"/>
    </source>
</evidence>
<dbReference type="PANTHER" id="PTHR19328:SF75">
    <property type="entry name" value="ALDOSE SUGAR DEHYDROGENASE YLII"/>
    <property type="match status" value="1"/>
</dbReference>
<dbReference type="Proteomes" id="UP001595665">
    <property type="component" value="Unassembled WGS sequence"/>
</dbReference>
<dbReference type="GO" id="GO:0016491">
    <property type="term" value="F:oxidoreductase activity"/>
    <property type="evidence" value="ECO:0007669"/>
    <property type="project" value="UniProtKB-KW"/>
</dbReference>
<keyword evidence="4" id="KW-1185">Reference proteome</keyword>
<dbReference type="EC" id="1.1.5.-" evidence="3"/>
<comment type="caution">
    <text evidence="3">The sequence shown here is derived from an EMBL/GenBank/DDBJ whole genome shotgun (WGS) entry which is preliminary data.</text>
</comment>
<dbReference type="Gene3D" id="2.120.10.30">
    <property type="entry name" value="TolB, C-terminal domain"/>
    <property type="match status" value="1"/>
</dbReference>
<name>A0ABV7PS82_9BURK</name>